<dbReference type="GO" id="GO:0003677">
    <property type="term" value="F:DNA binding"/>
    <property type="evidence" value="ECO:0007669"/>
    <property type="project" value="UniProtKB-UniRule"/>
</dbReference>
<accession>R2XVS7</accession>
<dbReference type="EMBL" id="AJDQ01000002">
    <property type="protein sequence ID" value="EOI59034.1"/>
    <property type="molecule type" value="Genomic_DNA"/>
</dbReference>
<dbReference type="PANTHER" id="PTHR43479">
    <property type="entry name" value="ACREF/ENVCD OPERON REPRESSOR-RELATED"/>
    <property type="match status" value="1"/>
</dbReference>
<protein>
    <recommendedName>
        <fullName evidence="3">HTH tetR-type domain-containing protein</fullName>
    </recommendedName>
</protein>
<dbReference type="HOGENOM" id="CLU_087539_0_0_9"/>
<dbReference type="PATRIC" id="fig|1158614.3.peg.211"/>
<dbReference type="InterPro" id="IPR009057">
    <property type="entry name" value="Homeodomain-like_sf"/>
</dbReference>
<evidence type="ECO:0000313" key="5">
    <source>
        <dbReference type="EMBL" id="EOW79089.1"/>
    </source>
</evidence>
<evidence type="ECO:0000259" key="3">
    <source>
        <dbReference type="PROSITE" id="PS50977"/>
    </source>
</evidence>
<evidence type="ECO:0000313" key="4">
    <source>
        <dbReference type="EMBL" id="EOI59034.1"/>
    </source>
</evidence>
<comment type="caution">
    <text evidence="4">The sequence shown here is derived from an EMBL/GenBank/DDBJ whole genome shotgun (WGS) entry which is preliminary data.</text>
</comment>
<keyword evidence="1 2" id="KW-0238">DNA-binding</keyword>
<reference evidence="4 6" key="1">
    <citation type="submission" date="2013-02" db="EMBL/GenBank/DDBJ databases">
        <title>The Genome Sequence of Enterococcus gilvus ATCC BAA-350.</title>
        <authorList>
            <consortium name="The Broad Institute Genome Sequencing Platform"/>
            <consortium name="The Broad Institute Genome Sequencing Center for Infectious Disease"/>
            <person name="Earl A.M."/>
            <person name="Gilmore M.S."/>
            <person name="Lebreton F."/>
            <person name="Walker B."/>
            <person name="Young S.K."/>
            <person name="Zeng Q."/>
            <person name="Gargeya S."/>
            <person name="Fitzgerald M."/>
            <person name="Haas B."/>
            <person name="Abouelleil A."/>
            <person name="Alvarado L."/>
            <person name="Arachchi H.M."/>
            <person name="Berlin A.M."/>
            <person name="Chapman S.B."/>
            <person name="Dewar J."/>
            <person name="Goldberg J."/>
            <person name="Griggs A."/>
            <person name="Gujja S."/>
            <person name="Hansen M."/>
            <person name="Howarth C."/>
            <person name="Imamovic A."/>
            <person name="Larimer J."/>
            <person name="McCowan C."/>
            <person name="Murphy C."/>
            <person name="Neiman D."/>
            <person name="Pearson M."/>
            <person name="Priest M."/>
            <person name="Roberts A."/>
            <person name="Saif S."/>
            <person name="Shea T."/>
            <person name="Sisk P."/>
            <person name="Sykes S."/>
            <person name="Wortman J."/>
            <person name="Nusbaum C."/>
            <person name="Birren B."/>
        </authorList>
    </citation>
    <scope>NUCLEOTIDE SEQUENCE [LARGE SCALE GENOMIC DNA]</scope>
    <source>
        <strain evidence="4 6">ATCC BAA-350</strain>
    </source>
</reference>
<reference evidence="5 7" key="2">
    <citation type="submission" date="2013-03" db="EMBL/GenBank/DDBJ databases">
        <title>The Genome Sequence of Enterococcus gilvus ATCC BAA-350 (PacBio/Illumina hybrid assembly).</title>
        <authorList>
            <consortium name="The Broad Institute Genomics Platform"/>
            <consortium name="The Broad Institute Genome Sequencing Center for Infectious Disease"/>
            <person name="Earl A."/>
            <person name="Russ C."/>
            <person name="Gilmore M."/>
            <person name="Surin D."/>
            <person name="Walker B."/>
            <person name="Young S."/>
            <person name="Zeng Q."/>
            <person name="Gargeya S."/>
            <person name="Fitzgerald M."/>
            <person name="Haas B."/>
            <person name="Abouelleil A."/>
            <person name="Allen A.W."/>
            <person name="Alvarado L."/>
            <person name="Arachchi H.M."/>
            <person name="Berlin A.M."/>
            <person name="Chapman S.B."/>
            <person name="Gainer-Dewar J."/>
            <person name="Goldberg J."/>
            <person name="Griggs A."/>
            <person name="Gujja S."/>
            <person name="Hansen M."/>
            <person name="Howarth C."/>
            <person name="Imamovic A."/>
            <person name="Ireland A."/>
            <person name="Larimer J."/>
            <person name="McCowan C."/>
            <person name="Murphy C."/>
            <person name="Pearson M."/>
            <person name="Poon T.W."/>
            <person name="Priest M."/>
            <person name="Roberts A."/>
            <person name="Saif S."/>
            <person name="Shea T."/>
            <person name="Sisk P."/>
            <person name="Sykes S."/>
            <person name="Wortman J."/>
            <person name="Nusbaum C."/>
            <person name="Birren B."/>
        </authorList>
    </citation>
    <scope>NUCLEOTIDE SEQUENCE [LARGE SCALE GENOMIC DNA]</scope>
    <source>
        <strain evidence="5 7">ATCC BAA-350</strain>
    </source>
</reference>
<dbReference type="Proteomes" id="UP000014160">
    <property type="component" value="Unassembled WGS sequence"/>
</dbReference>
<evidence type="ECO:0000313" key="7">
    <source>
        <dbReference type="Proteomes" id="UP000014160"/>
    </source>
</evidence>
<dbReference type="Gene3D" id="1.10.357.10">
    <property type="entry name" value="Tetracycline Repressor, domain 2"/>
    <property type="match status" value="1"/>
</dbReference>
<dbReference type="RefSeq" id="WP_010778671.1">
    <property type="nucleotide sequence ID" value="NZ_ASWH01000002.1"/>
</dbReference>
<dbReference type="eggNOG" id="COG1309">
    <property type="taxonomic scope" value="Bacteria"/>
</dbReference>
<dbReference type="InterPro" id="IPR050624">
    <property type="entry name" value="HTH-type_Tx_Regulator"/>
</dbReference>
<organism evidence="4 6">
    <name type="scientific">Enterococcus gilvus ATCC BAA-350</name>
    <dbReference type="NCBI Taxonomy" id="1158614"/>
    <lineage>
        <taxon>Bacteria</taxon>
        <taxon>Bacillati</taxon>
        <taxon>Bacillota</taxon>
        <taxon>Bacilli</taxon>
        <taxon>Lactobacillales</taxon>
        <taxon>Enterococcaceae</taxon>
        <taxon>Enterococcus</taxon>
    </lineage>
</organism>
<dbReference type="PROSITE" id="PS50977">
    <property type="entry name" value="HTH_TETR_2"/>
    <property type="match status" value="1"/>
</dbReference>
<dbReference type="SUPFAM" id="SSF46689">
    <property type="entry name" value="Homeodomain-like"/>
    <property type="match status" value="1"/>
</dbReference>
<feature type="domain" description="HTH tetR-type" evidence="3">
    <location>
        <begin position="9"/>
        <end position="69"/>
    </location>
</feature>
<evidence type="ECO:0000256" key="2">
    <source>
        <dbReference type="PROSITE-ProRule" id="PRU00335"/>
    </source>
</evidence>
<proteinExistence type="predicted"/>
<evidence type="ECO:0000256" key="1">
    <source>
        <dbReference type="ARBA" id="ARBA00023125"/>
    </source>
</evidence>
<gene>
    <name evidence="5" type="ORF">I592_03227</name>
    <name evidence="4" type="ORF">UKC_00220</name>
</gene>
<dbReference type="AlphaFoldDB" id="R2XVS7"/>
<keyword evidence="7" id="KW-1185">Reference proteome</keyword>
<evidence type="ECO:0000313" key="6">
    <source>
        <dbReference type="Proteomes" id="UP000013750"/>
    </source>
</evidence>
<dbReference type="PANTHER" id="PTHR43479:SF7">
    <property type="entry name" value="TETR-FAMILY TRANSCRIPTIONAL REGULATOR"/>
    <property type="match status" value="1"/>
</dbReference>
<feature type="DNA-binding region" description="H-T-H motif" evidence="2">
    <location>
        <begin position="32"/>
        <end position="51"/>
    </location>
</feature>
<dbReference type="InterPro" id="IPR039532">
    <property type="entry name" value="TetR_C_Firmicutes"/>
</dbReference>
<dbReference type="Pfam" id="PF14278">
    <property type="entry name" value="TetR_C_8"/>
    <property type="match status" value="1"/>
</dbReference>
<dbReference type="EMBL" id="ASWH01000002">
    <property type="protein sequence ID" value="EOW79089.1"/>
    <property type="molecule type" value="Genomic_DNA"/>
</dbReference>
<dbReference type="OrthoDB" id="9810250at2"/>
<dbReference type="InterPro" id="IPR001647">
    <property type="entry name" value="HTH_TetR"/>
</dbReference>
<dbReference type="Proteomes" id="UP000013750">
    <property type="component" value="Unassembled WGS sequence"/>
</dbReference>
<sequence>MAEQNTKKTKTKQKIYQALIQLSKHKPVREVTVSEICRTASINRSTFYLHYQDISDLISEFRQTNIYDFIDSVKEKKLHPQTIDLSDSPTTFIDYEDLVKTIQHAQTEKDIVSMLLGKNGDPDFVNELKSAIRNLIAYLLKDHYPQLQANFPDVPEDYLEIILFDPSAEIIMHWMEKGMEESPETISAIISSARIVGPLTLLQDK</sequence>
<name>R2XVS7_9ENTE</name>